<keyword evidence="5 6" id="KW-0472">Membrane</keyword>
<evidence type="ECO:0000313" key="8">
    <source>
        <dbReference type="Proteomes" id="UP000886744"/>
    </source>
</evidence>
<sequence>MNSNDGAAGSETAPKRRKGIRIALHWQILIGIALGAAYGIFLPHWTQYIEWIGDLFLNALNMIVIPLIASSIFIGVAGMAGGNLGRVLGKTLSYYLLTTLTAIIIGLALVSVIRPGVGRDVVLTGNAESIATQDVHMIDQLTGIVPSNVFAAMADGNILPIIFFMVLLGIFSTKLDKKHYTVLLDFFTAVYELIMKVTMAIIKLTPIGIFSVMACMIGKQAGDPDALIGIVKGLGLFVLTVWAGCLIHGGLVLPGTVWALARINPYKHMRRVSTPMLTAFTTCSSNATLPLSIRYSQACGVSEKLAGLTLSLGSTVNMNGTALFECVSALFIAQLYGIDLTIGQQITVVLTSLMAAVGSAGIPMAGIVMMAIVFNAVGLPMEGVGIILAVQQICEMPRTCLNVYGDLCGAVIVARSEGDRITV</sequence>
<dbReference type="GO" id="GO:0015293">
    <property type="term" value="F:symporter activity"/>
    <property type="evidence" value="ECO:0007669"/>
    <property type="project" value="InterPro"/>
</dbReference>
<dbReference type="EMBL" id="DVHI01000030">
    <property type="protein sequence ID" value="HIR62309.1"/>
    <property type="molecule type" value="Genomic_DNA"/>
</dbReference>
<name>A0A9D1E013_9BACT</name>
<proteinExistence type="predicted"/>
<dbReference type="Gene3D" id="1.10.3860.10">
    <property type="entry name" value="Sodium:dicarboxylate symporter"/>
    <property type="match status" value="1"/>
</dbReference>
<evidence type="ECO:0000256" key="5">
    <source>
        <dbReference type="ARBA" id="ARBA00023136"/>
    </source>
</evidence>
<dbReference type="Pfam" id="PF00375">
    <property type="entry name" value="SDF"/>
    <property type="match status" value="1"/>
</dbReference>
<dbReference type="PANTHER" id="PTHR11958">
    <property type="entry name" value="SODIUM/DICARBOXYLATE SYMPORTER-RELATED"/>
    <property type="match status" value="1"/>
</dbReference>
<dbReference type="Proteomes" id="UP000886744">
    <property type="component" value="Unassembled WGS sequence"/>
</dbReference>
<comment type="subcellular location">
    <subcellularLocation>
        <location evidence="1">Membrane</location>
        <topology evidence="1">Multi-pass membrane protein</topology>
    </subcellularLocation>
</comment>
<dbReference type="InterPro" id="IPR036458">
    <property type="entry name" value="Na:dicarbo_symporter_sf"/>
</dbReference>
<evidence type="ECO:0000313" key="7">
    <source>
        <dbReference type="EMBL" id="HIR62309.1"/>
    </source>
</evidence>
<keyword evidence="3 6" id="KW-0812">Transmembrane</keyword>
<evidence type="ECO:0000256" key="3">
    <source>
        <dbReference type="ARBA" id="ARBA00022692"/>
    </source>
</evidence>
<evidence type="ECO:0000256" key="6">
    <source>
        <dbReference type="SAM" id="Phobius"/>
    </source>
</evidence>
<feature type="transmembrane region" description="Helical" evidence="6">
    <location>
        <begin position="92"/>
        <end position="113"/>
    </location>
</feature>
<dbReference type="PRINTS" id="PR00173">
    <property type="entry name" value="EDTRNSPORT"/>
</dbReference>
<keyword evidence="2" id="KW-0813">Transport</keyword>
<dbReference type="GO" id="GO:0016020">
    <property type="term" value="C:membrane"/>
    <property type="evidence" value="ECO:0007669"/>
    <property type="project" value="UniProtKB-SubCell"/>
</dbReference>
<keyword evidence="4 6" id="KW-1133">Transmembrane helix</keyword>
<reference evidence="7" key="2">
    <citation type="journal article" date="2021" name="PeerJ">
        <title>Extensive microbial diversity within the chicken gut microbiome revealed by metagenomics and culture.</title>
        <authorList>
            <person name="Gilroy R."/>
            <person name="Ravi A."/>
            <person name="Getino M."/>
            <person name="Pursley I."/>
            <person name="Horton D.L."/>
            <person name="Alikhan N.F."/>
            <person name="Baker D."/>
            <person name="Gharbi K."/>
            <person name="Hall N."/>
            <person name="Watson M."/>
            <person name="Adriaenssens E.M."/>
            <person name="Foster-Nyarko E."/>
            <person name="Jarju S."/>
            <person name="Secka A."/>
            <person name="Antonio M."/>
            <person name="Oren A."/>
            <person name="Chaudhuri R.R."/>
            <person name="La Ragione R."/>
            <person name="Hildebrand F."/>
            <person name="Pallen M.J."/>
        </authorList>
    </citation>
    <scope>NUCLEOTIDE SEQUENCE</scope>
    <source>
        <strain evidence="7">ChiHjej13B12-12457</strain>
    </source>
</reference>
<dbReference type="AlphaFoldDB" id="A0A9D1E013"/>
<comment type="caution">
    <text evidence="7">The sequence shown here is derived from an EMBL/GenBank/DDBJ whole genome shotgun (WGS) entry which is preliminary data.</text>
</comment>
<feature type="transmembrane region" description="Helical" evidence="6">
    <location>
        <begin position="234"/>
        <end position="261"/>
    </location>
</feature>
<dbReference type="PANTHER" id="PTHR11958:SF63">
    <property type="entry name" value="AMINO ACID TRANSPORTER"/>
    <property type="match status" value="1"/>
</dbReference>
<feature type="transmembrane region" description="Helical" evidence="6">
    <location>
        <begin position="55"/>
        <end position="80"/>
    </location>
</feature>
<feature type="transmembrane region" description="Helical" evidence="6">
    <location>
        <begin position="348"/>
        <end position="374"/>
    </location>
</feature>
<accession>A0A9D1E013</accession>
<gene>
    <name evidence="7" type="ORF">IAC94_02145</name>
</gene>
<reference evidence="7" key="1">
    <citation type="submission" date="2020-10" db="EMBL/GenBank/DDBJ databases">
        <authorList>
            <person name="Gilroy R."/>
        </authorList>
    </citation>
    <scope>NUCLEOTIDE SEQUENCE</scope>
    <source>
        <strain evidence="7">ChiHjej13B12-12457</strain>
    </source>
</reference>
<evidence type="ECO:0000256" key="4">
    <source>
        <dbReference type="ARBA" id="ARBA00022989"/>
    </source>
</evidence>
<feature type="transmembrane region" description="Helical" evidence="6">
    <location>
        <begin position="149"/>
        <end position="172"/>
    </location>
</feature>
<feature type="transmembrane region" description="Helical" evidence="6">
    <location>
        <begin position="24"/>
        <end position="43"/>
    </location>
</feature>
<protein>
    <submittedName>
        <fullName evidence="7">Dicarboxylate/amino acid:cation symporter</fullName>
    </submittedName>
</protein>
<evidence type="ECO:0000256" key="2">
    <source>
        <dbReference type="ARBA" id="ARBA00022448"/>
    </source>
</evidence>
<evidence type="ECO:0000256" key="1">
    <source>
        <dbReference type="ARBA" id="ARBA00004141"/>
    </source>
</evidence>
<dbReference type="InterPro" id="IPR050746">
    <property type="entry name" value="DAACS"/>
</dbReference>
<organism evidence="7 8">
    <name type="scientific">Candidatus Coprenecus avistercoris</name>
    <dbReference type="NCBI Taxonomy" id="2840730"/>
    <lineage>
        <taxon>Bacteria</taxon>
        <taxon>Pseudomonadati</taxon>
        <taxon>Bacteroidota</taxon>
        <taxon>Bacteroidia</taxon>
        <taxon>Bacteroidales</taxon>
        <taxon>Rikenellaceae</taxon>
        <taxon>Rikenellaceae incertae sedis</taxon>
        <taxon>Candidatus Coprenecus</taxon>
    </lineage>
</organism>
<dbReference type="SUPFAM" id="SSF118215">
    <property type="entry name" value="Proton glutamate symport protein"/>
    <property type="match status" value="1"/>
</dbReference>
<dbReference type="InterPro" id="IPR001991">
    <property type="entry name" value="Na-dicarboxylate_symporter"/>
</dbReference>